<keyword evidence="4" id="KW-1185">Reference proteome</keyword>
<evidence type="ECO:0000256" key="1">
    <source>
        <dbReference type="SAM" id="MobiDB-lite"/>
    </source>
</evidence>
<evidence type="ECO:0000313" key="3">
    <source>
        <dbReference type="EMBL" id="KAK0606941.1"/>
    </source>
</evidence>
<feature type="region of interest" description="Disordered" evidence="1">
    <location>
        <begin position="1"/>
        <end position="28"/>
    </location>
</feature>
<proteinExistence type="predicted"/>
<gene>
    <name evidence="3" type="ORF">LWI29_006687</name>
</gene>
<comment type="caution">
    <text evidence="3">The sequence shown here is derived from an EMBL/GenBank/DDBJ whole genome shotgun (WGS) entry which is preliminary data.</text>
</comment>
<dbReference type="PANTHER" id="PTHR33223">
    <property type="entry name" value="CCHC-TYPE DOMAIN-CONTAINING PROTEIN"/>
    <property type="match status" value="1"/>
</dbReference>
<dbReference type="EMBL" id="JAUESC010000001">
    <property type="protein sequence ID" value="KAK0606941.1"/>
    <property type="molecule type" value="Genomic_DNA"/>
</dbReference>
<reference evidence="3" key="1">
    <citation type="journal article" date="2022" name="Plant J.">
        <title>Strategies of tolerance reflected in two North American maple genomes.</title>
        <authorList>
            <person name="McEvoy S.L."/>
            <person name="Sezen U.U."/>
            <person name="Trouern-Trend A."/>
            <person name="McMahon S.M."/>
            <person name="Schaberg P.G."/>
            <person name="Yang J."/>
            <person name="Wegrzyn J.L."/>
            <person name="Swenson N.G."/>
        </authorList>
    </citation>
    <scope>NUCLEOTIDE SEQUENCE</scope>
    <source>
        <strain evidence="3">NS2018</strain>
    </source>
</reference>
<dbReference type="PANTHER" id="PTHR33223:SF6">
    <property type="entry name" value="CCHC-TYPE DOMAIN-CONTAINING PROTEIN"/>
    <property type="match status" value="1"/>
</dbReference>
<accession>A0AA39W8Z3</accession>
<dbReference type="InterPro" id="IPR005162">
    <property type="entry name" value="Retrotrans_gag_dom"/>
</dbReference>
<feature type="domain" description="Retrotransposon gag" evidence="2">
    <location>
        <begin position="88"/>
        <end position="175"/>
    </location>
</feature>
<dbReference type="Proteomes" id="UP001168877">
    <property type="component" value="Unassembled WGS sequence"/>
</dbReference>
<evidence type="ECO:0000259" key="2">
    <source>
        <dbReference type="Pfam" id="PF03732"/>
    </source>
</evidence>
<evidence type="ECO:0000313" key="4">
    <source>
        <dbReference type="Proteomes" id="UP001168877"/>
    </source>
</evidence>
<dbReference type="Pfam" id="PF03732">
    <property type="entry name" value="Retrotrans_gag"/>
    <property type="match status" value="1"/>
</dbReference>
<sequence>MDQRFELAGNSASRVHTPGRAEDSTDAISTPAVRRNAYTSQLSGSYVPKTIKIDFPRYEGKGDSTIWLCKVEQFFQLHAIPTIDRVHLASFHLEGDAHLWYQLLQQEMPVVSWEDFKDGLNSRYGPNQYLDFFGELTRLQQTSSVQDYQERFEKLLAKAGPLEQVRQVSCFVSDLRESIRIDVRANKPTTLSSAIRLARLYEARDLTPSKVLSTHSEAQNDLATMPIKKLTTEEIDERRRKGLCFKCNEKFGPGHRCKKLFMIQACFNESDADEEMDIIGGSPENQWPP</sequence>
<organism evidence="3 4">
    <name type="scientific">Acer saccharum</name>
    <name type="common">Sugar maple</name>
    <dbReference type="NCBI Taxonomy" id="4024"/>
    <lineage>
        <taxon>Eukaryota</taxon>
        <taxon>Viridiplantae</taxon>
        <taxon>Streptophyta</taxon>
        <taxon>Embryophyta</taxon>
        <taxon>Tracheophyta</taxon>
        <taxon>Spermatophyta</taxon>
        <taxon>Magnoliopsida</taxon>
        <taxon>eudicotyledons</taxon>
        <taxon>Gunneridae</taxon>
        <taxon>Pentapetalae</taxon>
        <taxon>rosids</taxon>
        <taxon>malvids</taxon>
        <taxon>Sapindales</taxon>
        <taxon>Sapindaceae</taxon>
        <taxon>Hippocastanoideae</taxon>
        <taxon>Acereae</taxon>
        <taxon>Acer</taxon>
    </lineage>
</organism>
<dbReference type="AlphaFoldDB" id="A0AA39W8Z3"/>
<name>A0AA39W8Z3_ACESA</name>
<protein>
    <recommendedName>
        <fullName evidence="2">Retrotransposon gag domain-containing protein</fullName>
    </recommendedName>
</protein>
<reference evidence="3" key="2">
    <citation type="submission" date="2023-06" db="EMBL/GenBank/DDBJ databases">
        <authorList>
            <person name="Swenson N.G."/>
            <person name="Wegrzyn J.L."/>
            <person name="Mcevoy S.L."/>
        </authorList>
    </citation>
    <scope>NUCLEOTIDE SEQUENCE</scope>
    <source>
        <strain evidence="3">NS2018</strain>
        <tissue evidence="3">Leaf</tissue>
    </source>
</reference>